<evidence type="ECO:0000313" key="3">
    <source>
        <dbReference type="Proteomes" id="UP001054945"/>
    </source>
</evidence>
<organism evidence="2 3">
    <name type="scientific">Caerostris extrusa</name>
    <name type="common">Bark spider</name>
    <name type="synonym">Caerostris bankana</name>
    <dbReference type="NCBI Taxonomy" id="172846"/>
    <lineage>
        <taxon>Eukaryota</taxon>
        <taxon>Metazoa</taxon>
        <taxon>Ecdysozoa</taxon>
        <taxon>Arthropoda</taxon>
        <taxon>Chelicerata</taxon>
        <taxon>Arachnida</taxon>
        <taxon>Araneae</taxon>
        <taxon>Araneomorphae</taxon>
        <taxon>Entelegynae</taxon>
        <taxon>Araneoidea</taxon>
        <taxon>Araneidae</taxon>
        <taxon>Caerostris</taxon>
    </lineage>
</organism>
<protein>
    <submittedName>
        <fullName evidence="2">Uncharacterized protein</fullName>
    </submittedName>
</protein>
<dbReference type="EMBL" id="BPLR01020363">
    <property type="protein sequence ID" value="GIX77873.1"/>
    <property type="molecule type" value="Genomic_DNA"/>
</dbReference>
<evidence type="ECO:0000313" key="2">
    <source>
        <dbReference type="EMBL" id="GIX77873.1"/>
    </source>
</evidence>
<dbReference type="AlphaFoldDB" id="A0AAV4N050"/>
<accession>A0AAV4N050</accession>
<comment type="caution">
    <text evidence="2">The sequence shown here is derived from an EMBL/GenBank/DDBJ whole genome shotgun (WGS) entry which is preliminary data.</text>
</comment>
<keyword evidence="3" id="KW-1185">Reference proteome</keyword>
<reference evidence="2 3" key="1">
    <citation type="submission" date="2021-06" db="EMBL/GenBank/DDBJ databases">
        <title>Caerostris extrusa draft genome.</title>
        <authorList>
            <person name="Kono N."/>
            <person name="Arakawa K."/>
        </authorList>
    </citation>
    <scope>NUCLEOTIDE SEQUENCE [LARGE SCALE GENOMIC DNA]</scope>
</reference>
<feature type="region of interest" description="Disordered" evidence="1">
    <location>
        <begin position="90"/>
        <end position="121"/>
    </location>
</feature>
<evidence type="ECO:0000256" key="1">
    <source>
        <dbReference type="SAM" id="MobiDB-lite"/>
    </source>
</evidence>
<sequence length="191" mass="21820">MRVQVDVAVRWPYATAAHFSLRRWRREQRRRITGKPWENHAKNSHAFYQREQFFYFCICAAVFSAQDPDAAEINRAGFHKESPATIRCISQSASSSGESRSRKPPRVPNGEEGTIRPNEAKGNDLRILHNTICCYHLLSDDEKKANYANEELNGLLYCGNSIDRADKTIELPQYTVACILPLCDGQMLTQK</sequence>
<gene>
    <name evidence="2" type="ORF">CEXT_776221</name>
</gene>
<name>A0AAV4N050_CAEEX</name>
<dbReference type="Proteomes" id="UP001054945">
    <property type="component" value="Unassembled WGS sequence"/>
</dbReference>
<proteinExistence type="predicted"/>